<evidence type="ECO:0000313" key="10">
    <source>
        <dbReference type="EMBL" id="PCH59200.1"/>
    </source>
</evidence>
<evidence type="ECO:0000256" key="3">
    <source>
        <dbReference type="ARBA" id="ARBA00012572"/>
    </source>
</evidence>
<name>A0A2A4MH52_9GAMM</name>
<dbReference type="InterPro" id="IPR001240">
    <property type="entry name" value="PRAI_dom"/>
</dbReference>
<evidence type="ECO:0000313" key="11">
    <source>
        <dbReference type="Proteomes" id="UP000218172"/>
    </source>
</evidence>
<dbReference type="EC" id="5.3.1.24" evidence="3"/>
<protein>
    <recommendedName>
        <fullName evidence="4">N-(5'-phosphoribosyl)anthranilate isomerase</fullName>
        <ecNumber evidence="3">5.3.1.24</ecNumber>
    </recommendedName>
</protein>
<dbReference type="InterPro" id="IPR044643">
    <property type="entry name" value="TrpF_fam"/>
</dbReference>
<dbReference type="Gene3D" id="3.20.20.70">
    <property type="entry name" value="Aldolase class I"/>
    <property type="match status" value="1"/>
</dbReference>
<comment type="caution">
    <text evidence="10">The sequence shown here is derived from an EMBL/GenBank/DDBJ whole genome shotgun (WGS) entry which is preliminary data.</text>
</comment>
<dbReference type="PANTHER" id="PTHR42894">
    <property type="entry name" value="N-(5'-PHOSPHORIBOSYL)ANTHRANILATE ISOMERASE"/>
    <property type="match status" value="1"/>
</dbReference>
<comment type="pathway">
    <text evidence="2">Amino-acid biosynthesis; L-tryptophan biosynthesis; L-tryptophan from chorismate: step 3/5.</text>
</comment>
<dbReference type="CDD" id="cd00405">
    <property type="entry name" value="PRAI"/>
    <property type="match status" value="1"/>
</dbReference>
<evidence type="ECO:0000256" key="5">
    <source>
        <dbReference type="ARBA" id="ARBA00022605"/>
    </source>
</evidence>
<evidence type="ECO:0000256" key="8">
    <source>
        <dbReference type="ARBA" id="ARBA00023235"/>
    </source>
</evidence>
<organism evidence="10 11">
    <name type="scientific">SAR86 cluster bacterium</name>
    <dbReference type="NCBI Taxonomy" id="2030880"/>
    <lineage>
        <taxon>Bacteria</taxon>
        <taxon>Pseudomonadati</taxon>
        <taxon>Pseudomonadota</taxon>
        <taxon>Gammaproteobacteria</taxon>
        <taxon>SAR86 cluster</taxon>
    </lineage>
</organism>
<keyword evidence="8" id="KW-0413">Isomerase</keyword>
<keyword evidence="6" id="KW-0822">Tryptophan biosynthesis</keyword>
<dbReference type="InterPro" id="IPR013785">
    <property type="entry name" value="Aldolase_TIM"/>
</dbReference>
<dbReference type="UniPathway" id="UPA00035">
    <property type="reaction ID" value="UER00042"/>
</dbReference>
<evidence type="ECO:0000256" key="7">
    <source>
        <dbReference type="ARBA" id="ARBA00023141"/>
    </source>
</evidence>
<dbReference type="SUPFAM" id="SSF51366">
    <property type="entry name" value="Ribulose-phoshate binding barrel"/>
    <property type="match status" value="1"/>
</dbReference>
<proteinExistence type="predicted"/>
<dbReference type="GO" id="GO:0000162">
    <property type="term" value="P:L-tryptophan biosynthetic process"/>
    <property type="evidence" value="ECO:0007669"/>
    <property type="project" value="UniProtKB-UniPathway"/>
</dbReference>
<evidence type="ECO:0000256" key="1">
    <source>
        <dbReference type="ARBA" id="ARBA00001164"/>
    </source>
</evidence>
<evidence type="ECO:0000259" key="9">
    <source>
        <dbReference type="Pfam" id="PF00697"/>
    </source>
</evidence>
<dbReference type="InterPro" id="IPR011060">
    <property type="entry name" value="RibuloseP-bd_barrel"/>
</dbReference>
<keyword evidence="5" id="KW-0028">Amino-acid biosynthesis</keyword>
<reference evidence="11" key="1">
    <citation type="submission" date="2017-08" db="EMBL/GenBank/DDBJ databases">
        <title>A dynamic microbial community with high functional redundancy inhabits the cold, oxic subseafloor aquifer.</title>
        <authorList>
            <person name="Tully B.J."/>
            <person name="Wheat C.G."/>
            <person name="Glazer B.T."/>
            <person name="Huber J.A."/>
        </authorList>
    </citation>
    <scope>NUCLEOTIDE SEQUENCE [LARGE SCALE GENOMIC DNA]</scope>
</reference>
<feature type="domain" description="N-(5'phosphoribosyl) anthranilate isomerase (PRAI)" evidence="9">
    <location>
        <begin position="2"/>
        <end position="104"/>
    </location>
</feature>
<keyword evidence="7" id="KW-0057">Aromatic amino acid biosynthesis</keyword>
<dbReference type="AlphaFoldDB" id="A0A2A4MH52"/>
<evidence type="ECO:0000256" key="2">
    <source>
        <dbReference type="ARBA" id="ARBA00004664"/>
    </source>
</evidence>
<evidence type="ECO:0000256" key="6">
    <source>
        <dbReference type="ARBA" id="ARBA00022822"/>
    </source>
</evidence>
<dbReference type="EMBL" id="NVQR01000129">
    <property type="protein sequence ID" value="PCH59200.1"/>
    <property type="molecule type" value="Genomic_DNA"/>
</dbReference>
<dbReference type="Pfam" id="PF00697">
    <property type="entry name" value="PRAI"/>
    <property type="match status" value="1"/>
</dbReference>
<sequence>MKAIRVKQADELTQQLNNYANANLILLDSYVEGVAGGTGERFDWALAADAVSTHSQKIVLAGGLDPSNIATAVTAVRPYAVDVSSAVEASAGIKDKEKMREFIDGVNSVRG</sequence>
<dbReference type="Proteomes" id="UP000218172">
    <property type="component" value="Unassembled WGS sequence"/>
</dbReference>
<comment type="catalytic activity">
    <reaction evidence="1">
        <text>N-(5-phospho-beta-D-ribosyl)anthranilate = 1-(2-carboxyphenylamino)-1-deoxy-D-ribulose 5-phosphate</text>
        <dbReference type="Rhea" id="RHEA:21540"/>
        <dbReference type="ChEBI" id="CHEBI:18277"/>
        <dbReference type="ChEBI" id="CHEBI:58613"/>
        <dbReference type="EC" id="5.3.1.24"/>
    </reaction>
</comment>
<gene>
    <name evidence="10" type="ORF">COC19_07440</name>
</gene>
<dbReference type="GO" id="GO:0004640">
    <property type="term" value="F:phosphoribosylanthranilate isomerase activity"/>
    <property type="evidence" value="ECO:0007669"/>
    <property type="project" value="UniProtKB-EC"/>
</dbReference>
<evidence type="ECO:0000256" key="4">
    <source>
        <dbReference type="ARBA" id="ARBA00022272"/>
    </source>
</evidence>
<accession>A0A2A4MH52</accession>
<dbReference type="PANTHER" id="PTHR42894:SF1">
    <property type="entry name" value="N-(5'-PHOSPHORIBOSYL)ANTHRANILATE ISOMERASE"/>
    <property type="match status" value="1"/>
</dbReference>